<dbReference type="AlphaFoldDB" id="A0A327NVI8"/>
<comment type="similarity">
    <text evidence="1">Belongs to the membrane fusion protein (MFP) (TC 8.A.1) family.</text>
</comment>
<keyword evidence="5" id="KW-1185">Reference proteome</keyword>
<evidence type="ECO:0000256" key="1">
    <source>
        <dbReference type="ARBA" id="ARBA00009477"/>
    </source>
</evidence>
<dbReference type="Proteomes" id="UP000249016">
    <property type="component" value="Unassembled WGS sequence"/>
</dbReference>
<dbReference type="SUPFAM" id="SSF111369">
    <property type="entry name" value="HlyD-like secretion proteins"/>
    <property type="match status" value="1"/>
</dbReference>
<accession>A0A327NVI8</accession>
<dbReference type="InterPro" id="IPR058647">
    <property type="entry name" value="BSH_CzcB-like"/>
</dbReference>
<comment type="caution">
    <text evidence="4">The sequence shown here is derived from an EMBL/GenBank/DDBJ whole genome shotgun (WGS) entry which is preliminary data.</text>
</comment>
<dbReference type="GO" id="GO:0016020">
    <property type="term" value="C:membrane"/>
    <property type="evidence" value="ECO:0007669"/>
    <property type="project" value="InterPro"/>
</dbReference>
<dbReference type="Gene3D" id="2.40.420.20">
    <property type="match status" value="1"/>
</dbReference>
<dbReference type="OrthoDB" id="9814657at2"/>
<evidence type="ECO:0000256" key="2">
    <source>
        <dbReference type="ARBA" id="ARBA00022448"/>
    </source>
</evidence>
<gene>
    <name evidence="4" type="ORF">HMF3257_35060</name>
</gene>
<dbReference type="Gene3D" id="1.10.287.470">
    <property type="entry name" value="Helix hairpin bin"/>
    <property type="match status" value="1"/>
</dbReference>
<dbReference type="PROSITE" id="PS51257">
    <property type="entry name" value="PROKAR_LIPOPROTEIN"/>
    <property type="match status" value="1"/>
</dbReference>
<dbReference type="Pfam" id="PF25973">
    <property type="entry name" value="BSH_CzcB"/>
    <property type="match status" value="1"/>
</dbReference>
<proteinExistence type="inferred from homology"/>
<dbReference type="InterPro" id="IPR006143">
    <property type="entry name" value="RND_pump_MFP"/>
</dbReference>
<dbReference type="NCBIfam" id="TIGR01730">
    <property type="entry name" value="RND_mfp"/>
    <property type="match status" value="1"/>
</dbReference>
<feature type="domain" description="CzcB-like barrel-sandwich hybrid" evidence="3">
    <location>
        <begin position="80"/>
        <end position="225"/>
    </location>
</feature>
<dbReference type="GO" id="GO:0022857">
    <property type="term" value="F:transmembrane transporter activity"/>
    <property type="evidence" value="ECO:0007669"/>
    <property type="project" value="InterPro"/>
</dbReference>
<reference evidence="4 5" key="1">
    <citation type="submission" date="2018-06" db="EMBL/GenBank/DDBJ databases">
        <title>Spirosoma sp. HMF3257 Genome sequencing and assembly.</title>
        <authorList>
            <person name="Kang H."/>
            <person name="Cha I."/>
            <person name="Kim H."/>
            <person name="Kang J."/>
            <person name="Joh K."/>
        </authorList>
    </citation>
    <scope>NUCLEOTIDE SEQUENCE [LARGE SCALE GENOMIC DNA]</scope>
    <source>
        <strain evidence="4 5">HMF3257</strain>
    </source>
</reference>
<dbReference type="EMBL" id="QLII01000001">
    <property type="protein sequence ID" value="RAI78016.1"/>
    <property type="molecule type" value="Genomic_DNA"/>
</dbReference>
<sequence length="381" mass="42242">MKRFIISTLCLWVVVSCGKNSNTETTQTPAKADSTTRQLVSFTSQQLHSVGIEVGRPERETVSGVLTLQGKVTIPPQGMVSVSFPLGGYLKSTDMLAGMIVRKGQVLAQLEDMQYIQLQQDYLTAKERFLLAVSEYNRQRDLNATKASSDKVYQQAKSEMESQRILMNALGQKLEVIGINPAKLQADNISRSIVIRSPINGVVAKINANVGKYTAPTDILFELVDLRDIHLVLNVFEKDLAKLSVGQQLMAYTNGEPNRRFRAEIILVNKNLNQDRMAEVQCHFKDYSVSLVPGTFMNGDVSVNNKQALTVPEAAIVRWENKAYVFTDQGNGTFNMVEVVPGLLNQGKQQIEGRGITDQTKLVLKNAYALLMKIKNAEAEG</sequence>
<protein>
    <submittedName>
        <fullName evidence="4">Efflux transporter periplasmic adaptor subunit</fullName>
    </submittedName>
</protein>
<evidence type="ECO:0000313" key="4">
    <source>
        <dbReference type="EMBL" id="RAI78016.1"/>
    </source>
</evidence>
<dbReference type="GO" id="GO:0015679">
    <property type="term" value="P:plasma membrane copper ion transport"/>
    <property type="evidence" value="ECO:0007669"/>
    <property type="project" value="TreeGrafter"/>
</dbReference>
<dbReference type="Gene3D" id="2.40.30.170">
    <property type="match status" value="1"/>
</dbReference>
<name>A0A327NVI8_9BACT</name>
<evidence type="ECO:0000259" key="3">
    <source>
        <dbReference type="Pfam" id="PF25973"/>
    </source>
</evidence>
<evidence type="ECO:0000313" key="5">
    <source>
        <dbReference type="Proteomes" id="UP000249016"/>
    </source>
</evidence>
<dbReference type="InterPro" id="IPR051909">
    <property type="entry name" value="MFP_Cation_Efflux"/>
</dbReference>
<dbReference type="Gene3D" id="2.40.50.100">
    <property type="match status" value="1"/>
</dbReference>
<organism evidence="4 5">
    <name type="scientific">Spirosoma telluris</name>
    <dbReference type="NCBI Taxonomy" id="2183553"/>
    <lineage>
        <taxon>Bacteria</taxon>
        <taxon>Pseudomonadati</taxon>
        <taxon>Bacteroidota</taxon>
        <taxon>Cytophagia</taxon>
        <taxon>Cytophagales</taxon>
        <taxon>Cytophagaceae</taxon>
        <taxon>Spirosoma</taxon>
    </lineage>
</organism>
<dbReference type="PANTHER" id="PTHR30097:SF4">
    <property type="entry name" value="SLR6042 PROTEIN"/>
    <property type="match status" value="1"/>
</dbReference>
<dbReference type="GO" id="GO:0060003">
    <property type="term" value="P:copper ion export"/>
    <property type="evidence" value="ECO:0007669"/>
    <property type="project" value="TreeGrafter"/>
</dbReference>
<keyword evidence="2" id="KW-0813">Transport</keyword>
<dbReference type="RefSeq" id="WP_111349291.1">
    <property type="nucleotide sequence ID" value="NZ_QLII01000001.1"/>
</dbReference>
<dbReference type="GO" id="GO:0030313">
    <property type="term" value="C:cell envelope"/>
    <property type="evidence" value="ECO:0007669"/>
    <property type="project" value="TreeGrafter"/>
</dbReference>
<dbReference type="PANTHER" id="PTHR30097">
    <property type="entry name" value="CATION EFFLUX SYSTEM PROTEIN CUSB"/>
    <property type="match status" value="1"/>
</dbReference>